<evidence type="ECO:0008006" key="7">
    <source>
        <dbReference type="Google" id="ProtNLM"/>
    </source>
</evidence>
<reference evidence="5 6" key="1">
    <citation type="submission" date="2016-07" db="EMBL/GenBank/DDBJ databases">
        <title>Genome analysis of Flavihumibacter stibioxidans YS-17.</title>
        <authorList>
            <person name="Shi K."/>
            <person name="Han Y."/>
            <person name="Wang G."/>
        </authorList>
    </citation>
    <scope>NUCLEOTIDE SEQUENCE [LARGE SCALE GENOMIC DNA]</scope>
    <source>
        <strain evidence="5 6">YS-17</strain>
    </source>
</reference>
<feature type="domain" description="Soluble ligand binding" evidence="4">
    <location>
        <begin position="103"/>
        <end position="154"/>
    </location>
</feature>
<dbReference type="InterPro" id="IPR019554">
    <property type="entry name" value="Soluble_ligand-bd"/>
</dbReference>
<accession>A0ABR7M923</accession>
<keyword evidence="2" id="KW-1133">Transmembrane helix</keyword>
<dbReference type="PANTHER" id="PTHR33619:SF3">
    <property type="entry name" value="POLYSACCHARIDE EXPORT PROTEIN GFCE-RELATED"/>
    <property type="match status" value="1"/>
</dbReference>
<dbReference type="InterPro" id="IPR049712">
    <property type="entry name" value="Poly_export"/>
</dbReference>
<dbReference type="Proteomes" id="UP000765802">
    <property type="component" value="Unassembled WGS sequence"/>
</dbReference>
<dbReference type="PANTHER" id="PTHR33619">
    <property type="entry name" value="POLYSACCHARIDE EXPORT PROTEIN GFCE-RELATED"/>
    <property type="match status" value="1"/>
</dbReference>
<evidence type="ECO:0000313" key="6">
    <source>
        <dbReference type="Proteomes" id="UP000765802"/>
    </source>
</evidence>
<evidence type="ECO:0000259" key="3">
    <source>
        <dbReference type="Pfam" id="PF02563"/>
    </source>
</evidence>
<protein>
    <recommendedName>
        <fullName evidence="7">Sugar transporter</fullName>
    </recommendedName>
</protein>
<keyword evidence="2" id="KW-0812">Transmembrane</keyword>
<feature type="transmembrane region" description="Helical" evidence="2">
    <location>
        <begin position="195"/>
        <end position="216"/>
    </location>
</feature>
<organism evidence="5 6">
    <name type="scientific">Flavihumibacter stibioxidans</name>
    <dbReference type="NCBI Taxonomy" id="1834163"/>
    <lineage>
        <taxon>Bacteria</taxon>
        <taxon>Pseudomonadati</taxon>
        <taxon>Bacteroidota</taxon>
        <taxon>Chitinophagia</taxon>
        <taxon>Chitinophagales</taxon>
        <taxon>Chitinophagaceae</taxon>
        <taxon>Flavihumibacter</taxon>
    </lineage>
</organism>
<gene>
    <name evidence="5" type="ORF">BC349_08330</name>
</gene>
<dbReference type="EMBL" id="MBUA01000012">
    <property type="protein sequence ID" value="MBC6491034.1"/>
    <property type="molecule type" value="Genomic_DNA"/>
</dbReference>
<name>A0ABR7M923_9BACT</name>
<comment type="caution">
    <text evidence="5">The sequence shown here is derived from an EMBL/GenBank/DDBJ whole genome shotgun (WGS) entry which is preliminary data.</text>
</comment>
<dbReference type="Gene3D" id="3.30.1950.10">
    <property type="entry name" value="wza like domain"/>
    <property type="match status" value="1"/>
</dbReference>
<feature type="domain" description="Polysaccharide export protein N-terminal" evidence="3">
    <location>
        <begin position="2"/>
        <end position="98"/>
    </location>
</feature>
<keyword evidence="2" id="KW-0472">Membrane</keyword>
<sequence length="218" mass="24109">MKIQQGDLLTILVYSDSKEATEIFNQPQQGGGGGASGGGGGAIMASMGRGYQVDKRGEIYFHNIGLIKAEGLSKLQLAETIKEKLMKYLQSPYVTVRFTNARISVLGEVTKPGIIEMPDQKMSILDAIGFAGDLTPFSRRDNILLVREENGKRVYTRIDLQKAEVYKSPYFYLQQNDLVYVEPTRKKPTGSEQVLMRNIAIGTSIISVVTLLVTLITR</sequence>
<keyword evidence="6" id="KW-1185">Reference proteome</keyword>
<evidence type="ECO:0000259" key="4">
    <source>
        <dbReference type="Pfam" id="PF10531"/>
    </source>
</evidence>
<dbReference type="Pfam" id="PF02563">
    <property type="entry name" value="Poly_export"/>
    <property type="match status" value="1"/>
</dbReference>
<dbReference type="InterPro" id="IPR003715">
    <property type="entry name" value="Poly_export_N"/>
</dbReference>
<dbReference type="Pfam" id="PF10531">
    <property type="entry name" value="SLBB"/>
    <property type="match status" value="1"/>
</dbReference>
<evidence type="ECO:0000256" key="1">
    <source>
        <dbReference type="ARBA" id="ARBA00022729"/>
    </source>
</evidence>
<dbReference type="Gene3D" id="3.10.560.10">
    <property type="entry name" value="Outer membrane lipoprotein wza domain like"/>
    <property type="match status" value="1"/>
</dbReference>
<evidence type="ECO:0000313" key="5">
    <source>
        <dbReference type="EMBL" id="MBC6491034.1"/>
    </source>
</evidence>
<proteinExistence type="predicted"/>
<evidence type="ECO:0000256" key="2">
    <source>
        <dbReference type="SAM" id="Phobius"/>
    </source>
</evidence>
<keyword evidence="1" id="KW-0732">Signal</keyword>